<dbReference type="InterPro" id="IPR050189">
    <property type="entry name" value="MFS_Efflux_Transporters"/>
</dbReference>
<evidence type="ECO:0000256" key="5">
    <source>
        <dbReference type="ARBA" id="ARBA00023136"/>
    </source>
</evidence>
<feature type="transmembrane region" description="Helical" evidence="6">
    <location>
        <begin position="302"/>
        <end position="320"/>
    </location>
</feature>
<feature type="transmembrane region" description="Helical" evidence="6">
    <location>
        <begin position="393"/>
        <end position="412"/>
    </location>
</feature>
<feature type="transmembrane region" description="Helical" evidence="6">
    <location>
        <begin position="143"/>
        <end position="162"/>
    </location>
</feature>
<feature type="transmembrane region" description="Helical" evidence="6">
    <location>
        <begin position="174"/>
        <end position="193"/>
    </location>
</feature>
<keyword evidence="9" id="KW-1185">Reference proteome</keyword>
<dbReference type="PANTHER" id="PTHR43124:SF3">
    <property type="entry name" value="CHLORAMPHENICOL EFFLUX PUMP RV0191"/>
    <property type="match status" value="1"/>
</dbReference>
<sequence length="420" mass="46362">MKSQKLLFGFMPPSLVWGYIAIAIFMAGDGFEAAFLSKYITDMGFSEAQSGFVFTLYGLFVAISAWCSGVVAEVITPQKAMFIGFALWAVMHVFFMFFGIGLHNYPLMVICYAIRGFGYPLFLYSFVILIIQNVSESKVSTAMGWFWAAYSIGFGVLGGYLPGYINPIIGEHNTLWMALGWVIVGGLIALIALRNVKTDRSKANLSFAEKTEELSRAVTILFSNKNIFMSALVRIINTTPIFGFAVVMPWLLVGANVNDHGLGFTKTEWQNIWTVFMFVTIFTNVMWGILGDHIGWLRQARWFGCIGGAVACFAFYYIPVTFGHNYWMAMIPAVLFGFTVAAFVPMTAVFAALEPNHKGAAISIYNLSAGLSNFVGPGIATLMVPLFGIAGAIWSYIGLYIFAAILTLFIEVNQPKIKKV</sequence>
<feature type="transmembrane region" description="Helical" evidence="6">
    <location>
        <begin position="365"/>
        <end position="387"/>
    </location>
</feature>
<reference evidence="8" key="1">
    <citation type="submission" date="2023-05" db="EMBL/GenBank/DDBJ databases">
        <title>Whole genome sequence of Commensalibacter sp.</title>
        <authorList>
            <person name="Charoenyingcharoen P."/>
            <person name="Yukphan P."/>
        </authorList>
    </citation>
    <scope>NUCLEOTIDE SEQUENCE</scope>
    <source>
        <strain evidence="8">TBRC 16381</strain>
    </source>
</reference>
<dbReference type="InterPro" id="IPR004748">
    <property type="entry name" value="Polyol_permease-like"/>
</dbReference>
<accession>A0ABT6PZP3</accession>
<dbReference type="Pfam" id="PF07690">
    <property type="entry name" value="MFS_1"/>
    <property type="match status" value="1"/>
</dbReference>
<dbReference type="InterPro" id="IPR020846">
    <property type="entry name" value="MFS_dom"/>
</dbReference>
<feature type="transmembrane region" description="Helical" evidence="6">
    <location>
        <begin position="107"/>
        <end position="131"/>
    </location>
</feature>
<gene>
    <name evidence="8" type="ORF">QJV27_02810</name>
</gene>
<feature type="domain" description="Major facilitator superfamily (MFS) profile" evidence="7">
    <location>
        <begin position="219"/>
        <end position="420"/>
    </location>
</feature>
<evidence type="ECO:0000313" key="8">
    <source>
        <dbReference type="EMBL" id="MDI2090323.1"/>
    </source>
</evidence>
<dbReference type="NCBIfam" id="TIGR00897">
    <property type="entry name" value="2A0118"/>
    <property type="match status" value="1"/>
</dbReference>
<evidence type="ECO:0000259" key="7">
    <source>
        <dbReference type="PROSITE" id="PS50850"/>
    </source>
</evidence>
<dbReference type="InterPro" id="IPR036259">
    <property type="entry name" value="MFS_trans_sf"/>
</dbReference>
<organism evidence="8 9">
    <name type="scientific">Commensalibacter oyaizuii</name>
    <dbReference type="NCBI Taxonomy" id="3043873"/>
    <lineage>
        <taxon>Bacteria</taxon>
        <taxon>Pseudomonadati</taxon>
        <taxon>Pseudomonadota</taxon>
        <taxon>Alphaproteobacteria</taxon>
        <taxon>Acetobacterales</taxon>
        <taxon>Acetobacteraceae</taxon>
    </lineage>
</organism>
<dbReference type="RefSeq" id="WP_281447470.1">
    <property type="nucleotide sequence ID" value="NZ_JASBAO010000001.1"/>
</dbReference>
<protein>
    <submittedName>
        <fullName evidence="8">MFS transporter</fullName>
    </submittedName>
</protein>
<dbReference type="EMBL" id="JASBAO010000001">
    <property type="protein sequence ID" value="MDI2090323.1"/>
    <property type="molecule type" value="Genomic_DNA"/>
</dbReference>
<name>A0ABT6PZP3_9PROT</name>
<dbReference type="Proteomes" id="UP001431634">
    <property type="component" value="Unassembled WGS sequence"/>
</dbReference>
<feature type="transmembrane region" description="Helical" evidence="6">
    <location>
        <begin position="272"/>
        <end position="290"/>
    </location>
</feature>
<evidence type="ECO:0000256" key="4">
    <source>
        <dbReference type="ARBA" id="ARBA00022989"/>
    </source>
</evidence>
<dbReference type="InterPro" id="IPR011701">
    <property type="entry name" value="MFS"/>
</dbReference>
<feature type="transmembrane region" description="Helical" evidence="6">
    <location>
        <begin position="231"/>
        <end position="252"/>
    </location>
</feature>
<dbReference type="CDD" id="cd17337">
    <property type="entry name" value="MFS_CsbX"/>
    <property type="match status" value="1"/>
</dbReference>
<keyword evidence="5 6" id="KW-0472">Membrane</keyword>
<feature type="transmembrane region" description="Helical" evidence="6">
    <location>
        <begin position="326"/>
        <end position="353"/>
    </location>
</feature>
<evidence type="ECO:0000256" key="3">
    <source>
        <dbReference type="ARBA" id="ARBA00022692"/>
    </source>
</evidence>
<comment type="caution">
    <text evidence="8">The sequence shown here is derived from an EMBL/GenBank/DDBJ whole genome shotgun (WGS) entry which is preliminary data.</text>
</comment>
<feature type="transmembrane region" description="Helical" evidence="6">
    <location>
        <begin position="80"/>
        <end position="101"/>
    </location>
</feature>
<feature type="transmembrane region" description="Helical" evidence="6">
    <location>
        <begin position="7"/>
        <end position="28"/>
    </location>
</feature>
<keyword evidence="2" id="KW-1003">Cell membrane</keyword>
<keyword evidence="4 6" id="KW-1133">Transmembrane helix</keyword>
<evidence type="ECO:0000256" key="6">
    <source>
        <dbReference type="SAM" id="Phobius"/>
    </source>
</evidence>
<keyword evidence="3 6" id="KW-0812">Transmembrane</keyword>
<comment type="subcellular location">
    <subcellularLocation>
        <location evidence="1">Cell membrane</location>
        <topology evidence="1">Multi-pass membrane protein</topology>
    </subcellularLocation>
</comment>
<dbReference type="PROSITE" id="PS50850">
    <property type="entry name" value="MFS"/>
    <property type="match status" value="1"/>
</dbReference>
<dbReference type="PANTHER" id="PTHR43124">
    <property type="entry name" value="PURINE EFFLUX PUMP PBUE"/>
    <property type="match status" value="1"/>
</dbReference>
<evidence type="ECO:0000256" key="1">
    <source>
        <dbReference type="ARBA" id="ARBA00004651"/>
    </source>
</evidence>
<evidence type="ECO:0000313" key="9">
    <source>
        <dbReference type="Proteomes" id="UP001431634"/>
    </source>
</evidence>
<proteinExistence type="predicted"/>
<dbReference type="SUPFAM" id="SSF103473">
    <property type="entry name" value="MFS general substrate transporter"/>
    <property type="match status" value="1"/>
</dbReference>
<dbReference type="Gene3D" id="1.20.1250.20">
    <property type="entry name" value="MFS general substrate transporter like domains"/>
    <property type="match status" value="2"/>
</dbReference>
<evidence type="ECO:0000256" key="2">
    <source>
        <dbReference type="ARBA" id="ARBA00022475"/>
    </source>
</evidence>
<feature type="transmembrane region" description="Helical" evidence="6">
    <location>
        <begin position="48"/>
        <end position="68"/>
    </location>
</feature>